<dbReference type="EC" id="2.3.1.225" evidence="7"/>
<dbReference type="GO" id="GO:0006612">
    <property type="term" value="P:protein targeting to membrane"/>
    <property type="evidence" value="ECO:0007669"/>
    <property type="project" value="TreeGrafter"/>
</dbReference>
<evidence type="ECO:0000313" key="11">
    <source>
        <dbReference type="Proteomes" id="UP001054902"/>
    </source>
</evidence>
<dbReference type="Proteomes" id="UP001054902">
    <property type="component" value="Unassembled WGS sequence"/>
</dbReference>
<dbReference type="InterPro" id="IPR039859">
    <property type="entry name" value="PFA4/ZDH16/20/ERF2-like"/>
</dbReference>
<evidence type="ECO:0000256" key="2">
    <source>
        <dbReference type="ARBA" id="ARBA00022679"/>
    </source>
</evidence>
<evidence type="ECO:0000256" key="4">
    <source>
        <dbReference type="ARBA" id="ARBA00022989"/>
    </source>
</evidence>
<evidence type="ECO:0000256" key="5">
    <source>
        <dbReference type="ARBA" id="ARBA00023136"/>
    </source>
</evidence>
<evidence type="ECO:0000256" key="7">
    <source>
        <dbReference type="RuleBase" id="RU079119"/>
    </source>
</evidence>
<organism evidence="10 11">
    <name type="scientific">Chaetoceros tenuissimus</name>
    <dbReference type="NCBI Taxonomy" id="426638"/>
    <lineage>
        <taxon>Eukaryota</taxon>
        <taxon>Sar</taxon>
        <taxon>Stramenopiles</taxon>
        <taxon>Ochrophyta</taxon>
        <taxon>Bacillariophyta</taxon>
        <taxon>Coscinodiscophyceae</taxon>
        <taxon>Chaetocerotophycidae</taxon>
        <taxon>Chaetocerotales</taxon>
        <taxon>Chaetocerotaceae</taxon>
        <taxon>Chaetoceros</taxon>
    </lineage>
</organism>
<feature type="transmembrane region" description="Helical" evidence="7">
    <location>
        <begin position="66"/>
        <end position="86"/>
    </location>
</feature>
<feature type="compositionally biased region" description="Basic and acidic residues" evidence="8">
    <location>
        <begin position="357"/>
        <end position="366"/>
    </location>
</feature>
<accession>A0AAD3D511</accession>
<keyword evidence="4 7" id="KW-1133">Transmembrane helix</keyword>
<gene>
    <name evidence="10" type="ORF">CTEN210_14355</name>
</gene>
<dbReference type="PROSITE" id="PS50216">
    <property type="entry name" value="DHHC"/>
    <property type="match status" value="1"/>
</dbReference>
<keyword evidence="5 7" id="KW-0472">Membrane</keyword>
<dbReference type="Pfam" id="PF01529">
    <property type="entry name" value="DHHC"/>
    <property type="match status" value="1"/>
</dbReference>
<dbReference type="EMBL" id="BLLK01000058">
    <property type="protein sequence ID" value="GFH57879.1"/>
    <property type="molecule type" value="Genomic_DNA"/>
</dbReference>
<dbReference type="GO" id="GO:0019706">
    <property type="term" value="F:protein-cysteine S-palmitoyltransferase activity"/>
    <property type="evidence" value="ECO:0007669"/>
    <property type="project" value="UniProtKB-EC"/>
</dbReference>
<proteinExistence type="inferred from homology"/>
<comment type="similarity">
    <text evidence="7">Belongs to the DHHC palmitoyltransferase family.</text>
</comment>
<keyword evidence="2 7" id="KW-0808">Transferase</keyword>
<keyword evidence="3 7" id="KW-0812">Transmembrane</keyword>
<dbReference type="GO" id="GO:0005783">
    <property type="term" value="C:endoplasmic reticulum"/>
    <property type="evidence" value="ECO:0007669"/>
    <property type="project" value="TreeGrafter"/>
</dbReference>
<dbReference type="PANTHER" id="PTHR22883">
    <property type="entry name" value="ZINC FINGER DHHC DOMAIN CONTAINING PROTEIN"/>
    <property type="match status" value="1"/>
</dbReference>
<feature type="transmembrane region" description="Helical" evidence="7">
    <location>
        <begin position="254"/>
        <end position="278"/>
    </location>
</feature>
<dbReference type="InterPro" id="IPR001594">
    <property type="entry name" value="Palmitoyltrfase_DHHC"/>
</dbReference>
<dbReference type="GO" id="GO:0005794">
    <property type="term" value="C:Golgi apparatus"/>
    <property type="evidence" value="ECO:0007669"/>
    <property type="project" value="TreeGrafter"/>
</dbReference>
<keyword evidence="6 7" id="KW-0012">Acyltransferase</keyword>
<evidence type="ECO:0000256" key="8">
    <source>
        <dbReference type="SAM" id="MobiDB-lite"/>
    </source>
</evidence>
<evidence type="ECO:0000259" key="9">
    <source>
        <dbReference type="Pfam" id="PF01529"/>
    </source>
</evidence>
<comment type="subcellular location">
    <subcellularLocation>
        <location evidence="1">Membrane</location>
        <topology evidence="1">Multi-pass membrane protein</topology>
    </subcellularLocation>
</comment>
<dbReference type="GO" id="GO:0016020">
    <property type="term" value="C:membrane"/>
    <property type="evidence" value="ECO:0007669"/>
    <property type="project" value="UniProtKB-SubCell"/>
</dbReference>
<dbReference type="AlphaFoldDB" id="A0AAD3D511"/>
<evidence type="ECO:0000256" key="6">
    <source>
        <dbReference type="ARBA" id="ARBA00023315"/>
    </source>
</evidence>
<feature type="transmembrane region" description="Helical" evidence="7">
    <location>
        <begin position="190"/>
        <end position="213"/>
    </location>
</feature>
<evidence type="ECO:0000313" key="10">
    <source>
        <dbReference type="EMBL" id="GFH57879.1"/>
    </source>
</evidence>
<comment type="caution">
    <text evidence="10">The sequence shown here is derived from an EMBL/GenBank/DDBJ whole genome shotgun (WGS) entry which is preliminary data.</text>
</comment>
<feature type="transmembrane region" description="Helical" evidence="7">
    <location>
        <begin position="6"/>
        <end position="25"/>
    </location>
</feature>
<comment type="domain">
    <text evidence="7">The DHHC domain is required for palmitoyltransferase activity.</text>
</comment>
<name>A0AAD3D511_9STRA</name>
<reference evidence="10 11" key="1">
    <citation type="journal article" date="2021" name="Sci. Rep.">
        <title>The genome of the diatom Chaetoceros tenuissimus carries an ancient integrated fragment of an extant virus.</title>
        <authorList>
            <person name="Hongo Y."/>
            <person name="Kimura K."/>
            <person name="Takaki Y."/>
            <person name="Yoshida Y."/>
            <person name="Baba S."/>
            <person name="Kobayashi G."/>
            <person name="Nagasaki K."/>
            <person name="Hano T."/>
            <person name="Tomaru Y."/>
        </authorList>
    </citation>
    <scope>NUCLEOTIDE SEQUENCE [LARGE SCALE GENOMIC DNA]</scope>
    <source>
        <strain evidence="10 11">NIES-3715</strain>
    </source>
</reference>
<comment type="catalytic activity">
    <reaction evidence="7">
        <text>L-cysteinyl-[protein] + hexadecanoyl-CoA = S-hexadecanoyl-L-cysteinyl-[protein] + CoA</text>
        <dbReference type="Rhea" id="RHEA:36683"/>
        <dbReference type="Rhea" id="RHEA-COMP:10131"/>
        <dbReference type="Rhea" id="RHEA-COMP:11032"/>
        <dbReference type="ChEBI" id="CHEBI:29950"/>
        <dbReference type="ChEBI" id="CHEBI:57287"/>
        <dbReference type="ChEBI" id="CHEBI:57379"/>
        <dbReference type="ChEBI" id="CHEBI:74151"/>
        <dbReference type="EC" id="2.3.1.225"/>
    </reaction>
</comment>
<evidence type="ECO:0000256" key="3">
    <source>
        <dbReference type="ARBA" id="ARBA00022692"/>
    </source>
</evidence>
<evidence type="ECO:0000256" key="1">
    <source>
        <dbReference type="ARBA" id="ARBA00004141"/>
    </source>
</evidence>
<keyword evidence="11" id="KW-1185">Reference proteome</keyword>
<feature type="region of interest" description="Disordered" evidence="8">
    <location>
        <begin position="340"/>
        <end position="366"/>
    </location>
</feature>
<dbReference type="PANTHER" id="PTHR22883:SF445">
    <property type="entry name" value="PALMITOYLTRANSFERASE"/>
    <property type="match status" value="1"/>
</dbReference>
<protein>
    <recommendedName>
        <fullName evidence="7">Palmitoyltransferase</fullName>
        <ecNumber evidence="7">2.3.1.225</ecNumber>
    </recommendedName>
</protein>
<feature type="domain" description="Palmitoyltransferase DHHC" evidence="9">
    <location>
        <begin position="145"/>
        <end position="292"/>
    </location>
</feature>
<sequence>MIPIVPGIILYLVLTIWLTYSCVLNSEQTIFSKLMDKLPSACFSLTTRLCGEKTAKKLSKITDKTLAIIYFVVVLGSWSIILTYGYDFISKSSHVDSRHKISGYFVFLLCMWSRQKAGTSSPGYITERNMAKYDNYPYDNLLYANKKCPTMGFRKLARSKYDKFTNRHVARYDHFCGWIDNTVGEENYRFFLLFLLIHIFMCLYGTIVCYQLFKGECEDRDLFNAIFFNAETGEEVEADLLVIAHFMFMKHFQLFSVIVLMFAMVVVLGLFFLFHMYMAANGMTTNEYYKWKNVKKWHRKQRHKYEEAVIQGKIKTGGSDEGIMAMGEMPEVDVGCVGTSTLPKSSDDGEASQNKGKSNEIRDPGDMPKNIYNLGFVENMKEVLFPRCLRPDAKARALAAHYEFMKQQKGNLGQSTKAETSKTK</sequence>